<evidence type="ECO:0000313" key="1">
    <source>
        <dbReference type="EMBL" id="KAH6655101.1"/>
    </source>
</evidence>
<dbReference type="EMBL" id="JAGPXC010000003">
    <property type="protein sequence ID" value="KAH6655101.1"/>
    <property type="molecule type" value="Genomic_DNA"/>
</dbReference>
<proteinExistence type="predicted"/>
<accession>A0A9P8ZXN5</accession>
<reference evidence="1" key="1">
    <citation type="journal article" date="2021" name="Nat. Commun.">
        <title>Genetic determinants of endophytism in the Arabidopsis root mycobiome.</title>
        <authorList>
            <person name="Mesny F."/>
            <person name="Miyauchi S."/>
            <person name="Thiergart T."/>
            <person name="Pickel B."/>
            <person name="Atanasova L."/>
            <person name="Karlsson M."/>
            <person name="Huettel B."/>
            <person name="Barry K.W."/>
            <person name="Haridas S."/>
            <person name="Chen C."/>
            <person name="Bauer D."/>
            <person name="Andreopoulos W."/>
            <person name="Pangilinan J."/>
            <person name="LaButti K."/>
            <person name="Riley R."/>
            <person name="Lipzen A."/>
            <person name="Clum A."/>
            <person name="Drula E."/>
            <person name="Henrissat B."/>
            <person name="Kohler A."/>
            <person name="Grigoriev I.V."/>
            <person name="Martin F.M."/>
            <person name="Hacquard S."/>
        </authorList>
    </citation>
    <scope>NUCLEOTIDE SEQUENCE</scope>
    <source>
        <strain evidence="1">MPI-SDFR-AT-0073</strain>
    </source>
</reference>
<dbReference type="GeneID" id="70131292"/>
<evidence type="ECO:0000313" key="2">
    <source>
        <dbReference type="Proteomes" id="UP000758603"/>
    </source>
</evidence>
<dbReference type="RefSeq" id="XP_045959366.1">
    <property type="nucleotide sequence ID" value="XM_046102400.1"/>
</dbReference>
<keyword evidence="2" id="KW-1185">Reference proteome</keyword>
<dbReference type="Proteomes" id="UP000758603">
    <property type="component" value="Unassembled WGS sequence"/>
</dbReference>
<name>A0A9P8ZXN5_9PEZI</name>
<gene>
    <name evidence="1" type="ORF">BKA67DRAFT_559482</name>
</gene>
<evidence type="ECO:0008006" key="3">
    <source>
        <dbReference type="Google" id="ProtNLM"/>
    </source>
</evidence>
<protein>
    <recommendedName>
        <fullName evidence="3">F-box domain-containing protein</fullName>
    </recommendedName>
</protein>
<dbReference type="AlphaFoldDB" id="A0A9P8ZXN5"/>
<sequence>MVVQGLSGLPVELVQQIAIHFTCQEHAAVRATCKWLDAALLESWGKKYASRMQVMRMEFSLQALVDLSKSRLSPYLKHVVISMEELPAIRSWHSDKLEIYAREQSRFVQAGADLEMLQKAFFNLQLETVEVHSYYKYEPQAPWTTYGRRKVMEDLRLDLSKEKPPVNFDTTLASTLPGVLFALGRSGARPKRFEVSLASGSLPDGAFIILNHMKELITSVLSSLESLSLPVRFSDRAPGTGRLPAENPNSSTYNFRRFLRCLEGSSLRRLKLDISGGQSPEAEAFFQWLGTTPETTIPGRQLLSVGVGPSRPRAMPPPISFEHLEELELLNLCIGRAALTLVLRKIQPSLRSLRLQRVCLDDPRNSGSRYSASFGDEVWTVFLWSLISIGCGDTLRTISLQQLSYLKGSSKREVSFPHEYEGFRSSYEYSGTNMCGALEGIAGQLYPYDDLDVFQ</sequence>
<organism evidence="1 2">
    <name type="scientific">Truncatella angustata</name>
    <dbReference type="NCBI Taxonomy" id="152316"/>
    <lineage>
        <taxon>Eukaryota</taxon>
        <taxon>Fungi</taxon>
        <taxon>Dikarya</taxon>
        <taxon>Ascomycota</taxon>
        <taxon>Pezizomycotina</taxon>
        <taxon>Sordariomycetes</taxon>
        <taxon>Xylariomycetidae</taxon>
        <taxon>Amphisphaeriales</taxon>
        <taxon>Sporocadaceae</taxon>
        <taxon>Truncatella</taxon>
    </lineage>
</organism>
<dbReference type="OrthoDB" id="5279008at2759"/>
<comment type="caution">
    <text evidence="1">The sequence shown here is derived from an EMBL/GenBank/DDBJ whole genome shotgun (WGS) entry which is preliminary data.</text>
</comment>